<dbReference type="InterPro" id="IPR050173">
    <property type="entry name" value="ABC_transporter_C-like"/>
</dbReference>
<dbReference type="Gene3D" id="3.40.50.300">
    <property type="entry name" value="P-loop containing nucleotide triphosphate hydrolases"/>
    <property type="match status" value="1"/>
</dbReference>
<protein>
    <recommendedName>
        <fullName evidence="4">ABC transporter domain-containing protein</fullName>
    </recommendedName>
</protein>
<accession>A0ABR3RG18</accession>
<keyword evidence="1" id="KW-0547">Nucleotide-binding</keyword>
<keyword evidence="6" id="KW-1185">Reference proteome</keyword>
<evidence type="ECO:0000313" key="5">
    <source>
        <dbReference type="EMBL" id="KAL1603401.1"/>
    </source>
</evidence>
<proteinExistence type="predicted"/>
<gene>
    <name evidence="5" type="ORF">SLS59_004498</name>
</gene>
<dbReference type="InterPro" id="IPR017871">
    <property type="entry name" value="ABC_transporter-like_CS"/>
</dbReference>
<evidence type="ECO:0000256" key="2">
    <source>
        <dbReference type="ARBA" id="ARBA00022840"/>
    </source>
</evidence>
<reference evidence="5 6" key="1">
    <citation type="submission" date="2024-02" db="EMBL/GenBank/DDBJ databases">
        <title>De novo assembly and annotation of 12 fungi associated with fruit tree decline syndrome in Ontario, Canada.</title>
        <authorList>
            <person name="Sulman M."/>
            <person name="Ellouze W."/>
            <person name="Ilyukhin E."/>
        </authorList>
    </citation>
    <scope>NUCLEOTIDE SEQUENCE [LARGE SCALE GENOMIC DNA]</scope>
    <source>
        <strain evidence="5 6">M97-236</strain>
    </source>
</reference>
<evidence type="ECO:0000259" key="4">
    <source>
        <dbReference type="Pfam" id="PF00005"/>
    </source>
</evidence>
<feature type="signal peptide" evidence="3">
    <location>
        <begin position="1"/>
        <end position="21"/>
    </location>
</feature>
<evidence type="ECO:0000256" key="3">
    <source>
        <dbReference type="SAM" id="SignalP"/>
    </source>
</evidence>
<evidence type="ECO:0000313" key="6">
    <source>
        <dbReference type="Proteomes" id="UP001521222"/>
    </source>
</evidence>
<dbReference type="EMBL" id="JAKIXB020000012">
    <property type="protein sequence ID" value="KAL1603401.1"/>
    <property type="molecule type" value="Genomic_DNA"/>
</dbReference>
<dbReference type="PROSITE" id="PS00211">
    <property type="entry name" value="ABC_TRANSPORTER_1"/>
    <property type="match status" value="1"/>
</dbReference>
<dbReference type="Pfam" id="PF00005">
    <property type="entry name" value="ABC_tran"/>
    <property type="match status" value="1"/>
</dbReference>
<dbReference type="PANTHER" id="PTHR24223:SF345">
    <property type="entry name" value="ABC MULTIDRUG TRANSPORTER (EUROFUNG)"/>
    <property type="match status" value="1"/>
</dbReference>
<name>A0ABR3RG18_9PLEO</name>
<feature type="domain" description="ABC transporter" evidence="4">
    <location>
        <begin position="3"/>
        <end position="122"/>
    </location>
</feature>
<feature type="chain" id="PRO_5046145647" description="ABC transporter domain-containing protein" evidence="3">
    <location>
        <begin position="22"/>
        <end position="215"/>
    </location>
</feature>
<evidence type="ECO:0000256" key="1">
    <source>
        <dbReference type="ARBA" id="ARBA00022741"/>
    </source>
</evidence>
<comment type="caution">
    <text evidence="5">The sequence shown here is derived from an EMBL/GenBank/DDBJ whole genome shotgun (WGS) entry which is preliminary data.</text>
</comment>
<keyword evidence="2" id="KW-0067">ATP-binding</keyword>
<keyword evidence="3" id="KW-0732">Signal</keyword>
<organism evidence="5 6">
    <name type="scientific">Nothophoma quercina</name>
    <dbReference type="NCBI Taxonomy" id="749835"/>
    <lineage>
        <taxon>Eukaryota</taxon>
        <taxon>Fungi</taxon>
        <taxon>Dikarya</taxon>
        <taxon>Ascomycota</taxon>
        <taxon>Pezizomycotina</taxon>
        <taxon>Dothideomycetes</taxon>
        <taxon>Pleosporomycetidae</taxon>
        <taxon>Pleosporales</taxon>
        <taxon>Pleosporineae</taxon>
        <taxon>Didymellaceae</taxon>
        <taxon>Nothophoma</taxon>
    </lineage>
</organism>
<dbReference type="InterPro" id="IPR027417">
    <property type="entry name" value="P-loop_NTPase"/>
</dbReference>
<dbReference type="Proteomes" id="UP001521222">
    <property type="component" value="Unassembled WGS sequence"/>
</dbReference>
<sequence length="215" mass="23539">MPSGKSSLILFLLRLMDPTPSSNLTFKIDDVDILTVDRTILRSRIIAVPQECVFLPDGSSIKSNIDPTETISNNECAAILDMVQLNSFVTAQGGLDAPMSGDQLSAGQQQLFSLGRAIYRRRARLQASGQDGGLLLLDEISSSVDHNTEVLMHDIISKEFTAYTIVAVAHRLKLMVDFVDRVIVLDHGSVLEEGAPKELLARPDGAFRRLYQAGQ</sequence>
<dbReference type="PANTHER" id="PTHR24223">
    <property type="entry name" value="ATP-BINDING CASSETTE SUB-FAMILY C"/>
    <property type="match status" value="1"/>
</dbReference>
<dbReference type="InterPro" id="IPR003439">
    <property type="entry name" value="ABC_transporter-like_ATP-bd"/>
</dbReference>
<dbReference type="SUPFAM" id="SSF52540">
    <property type="entry name" value="P-loop containing nucleoside triphosphate hydrolases"/>
    <property type="match status" value="1"/>
</dbReference>